<dbReference type="RefSeq" id="WP_067961578.1">
    <property type="nucleotide sequence ID" value="NZ_CP015005.1"/>
</dbReference>
<dbReference type="EMBL" id="JACICB010000032">
    <property type="protein sequence ID" value="MBB3709604.1"/>
    <property type="molecule type" value="Genomic_DNA"/>
</dbReference>
<evidence type="ECO:0000313" key="4">
    <source>
        <dbReference type="Proteomes" id="UP000577697"/>
    </source>
</evidence>
<evidence type="ECO:0008006" key="5">
    <source>
        <dbReference type="Google" id="ProtNLM"/>
    </source>
</evidence>
<dbReference type="PROSITE" id="PS51257">
    <property type="entry name" value="PROKAR_LIPOPROTEIN"/>
    <property type="match status" value="1"/>
</dbReference>
<dbReference type="Proteomes" id="UP000075755">
    <property type="component" value="Chromosome"/>
</dbReference>
<evidence type="ECO:0000313" key="3">
    <source>
        <dbReference type="Proteomes" id="UP000075755"/>
    </source>
</evidence>
<gene>
    <name evidence="1" type="ORF">AA2016_3319</name>
    <name evidence="2" type="ORF">FHS67_005958</name>
</gene>
<accession>A0AAC9ARU6</accession>
<name>A0AAC9ARU6_AMIAI</name>
<sequence length="345" mass="37637">MIRFLSLGILTLLLTGCSDSDSPPQGNPADSLRTDRFGYQVDSNVIVGKDNSLSWLKSVVTGYAPVEGERPAKIGWLETTQSCKFPLPSVGDKLVQIHTNETNQVSDVFALSQAEVLERAQAYVSQWQNDGKDPGVNSNRSGDRLRVVNVVVTETAAPVYLVLAGGFDTLWNIQKSPNARLSRVAIIGTRNAGIVNLEPGTPVTVLAGNAAKDCKISISRRPQPFWRVVEAAKGGDQISKEAVASRNAIYNRYDRWFRASFGKASEEVTIGIDQMNHAIVGPLPASLEERFPYRGITDATVQLARTDYAFVAASRDDYDSKHSELVTKKAQQLAGGDLTTLNRKQ</sequence>
<proteinExistence type="predicted"/>
<reference evidence="1 3" key="1">
    <citation type="submission" date="2016-03" db="EMBL/GenBank/DDBJ databases">
        <title>Complete genome of Aminobacter aminovorans KCTC 2477.</title>
        <authorList>
            <person name="Kim K.M."/>
        </authorList>
    </citation>
    <scope>NUCLEOTIDE SEQUENCE [LARGE SCALE GENOMIC DNA]</scope>
    <source>
        <strain evidence="1 3">KCTC 2477</strain>
    </source>
</reference>
<keyword evidence="4" id="KW-1185">Reference proteome</keyword>
<dbReference type="KEGG" id="aak:AA2016_3319"/>
<dbReference type="Proteomes" id="UP000577697">
    <property type="component" value="Unassembled WGS sequence"/>
</dbReference>
<dbReference type="EMBL" id="CP015005">
    <property type="protein sequence ID" value="AMS42241.1"/>
    <property type="molecule type" value="Genomic_DNA"/>
</dbReference>
<evidence type="ECO:0000313" key="1">
    <source>
        <dbReference type="EMBL" id="AMS42241.1"/>
    </source>
</evidence>
<organism evidence="1 3">
    <name type="scientific">Aminobacter aminovorans</name>
    <name type="common">Chelatobacter heintzii</name>
    <dbReference type="NCBI Taxonomy" id="83263"/>
    <lineage>
        <taxon>Bacteria</taxon>
        <taxon>Pseudomonadati</taxon>
        <taxon>Pseudomonadota</taxon>
        <taxon>Alphaproteobacteria</taxon>
        <taxon>Hyphomicrobiales</taxon>
        <taxon>Phyllobacteriaceae</taxon>
        <taxon>Aminobacter</taxon>
    </lineage>
</organism>
<protein>
    <recommendedName>
        <fullName evidence="5">Lipoprotein</fullName>
    </recommendedName>
</protein>
<reference evidence="2 4" key="2">
    <citation type="submission" date="2020-08" db="EMBL/GenBank/DDBJ databases">
        <title>Genomic Encyclopedia of Type Strains, Phase IV (KMG-IV): sequencing the most valuable type-strain genomes for metagenomic binning, comparative biology and taxonomic classification.</title>
        <authorList>
            <person name="Goeker M."/>
        </authorList>
    </citation>
    <scope>NUCLEOTIDE SEQUENCE [LARGE SCALE GENOMIC DNA]</scope>
    <source>
        <strain evidence="2 4">DSM 10368</strain>
    </source>
</reference>
<dbReference type="AlphaFoldDB" id="A0AAC9ARU6"/>
<evidence type="ECO:0000313" key="2">
    <source>
        <dbReference type="EMBL" id="MBB3709604.1"/>
    </source>
</evidence>